<name>A0A5Q2FDN5_9ACTN</name>
<dbReference type="RefSeq" id="WP_153570906.1">
    <property type="nucleotide sequence ID" value="NZ_CP045725.1"/>
</dbReference>
<keyword evidence="14" id="KW-1185">Reference proteome</keyword>
<dbReference type="InterPro" id="IPR002173">
    <property type="entry name" value="Carboh/pur_kinase_PfkB_CS"/>
</dbReference>
<keyword evidence="4" id="KW-0808">Transferase</keyword>
<gene>
    <name evidence="13" type="ORF">Rai3103_00390</name>
</gene>
<dbReference type="InterPro" id="IPR011877">
    <property type="entry name" value="Ribokinase"/>
</dbReference>
<evidence type="ECO:0000256" key="7">
    <source>
        <dbReference type="ARBA" id="ARBA00022777"/>
    </source>
</evidence>
<evidence type="ECO:0000259" key="12">
    <source>
        <dbReference type="Pfam" id="PF00294"/>
    </source>
</evidence>
<keyword evidence="11" id="KW-0119">Carbohydrate metabolism</keyword>
<dbReference type="PANTHER" id="PTHR10584">
    <property type="entry name" value="SUGAR KINASE"/>
    <property type="match status" value="1"/>
</dbReference>
<evidence type="ECO:0000256" key="4">
    <source>
        <dbReference type="ARBA" id="ARBA00022679"/>
    </source>
</evidence>
<dbReference type="GO" id="GO:0046872">
    <property type="term" value="F:metal ion binding"/>
    <property type="evidence" value="ECO:0007669"/>
    <property type="project" value="UniProtKB-KW"/>
</dbReference>
<dbReference type="InterPro" id="IPR002139">
    <property type="entry name" value="Ribo/fructo_kinase"/>
</dbReference>
<evidence type="ECO:0000313" key="14">
    <source>
        <dbReference type="Proteomes" id="UP000386847"/>
    </source>
</evidence>
<evidence type="ECO:0000256" key="1">
    <source>
        <dbReference type="ARBA" id="ARBA00010688"/>
    </source>
</evidence>
<keyword evidence="9" id="KW-0460">Magnesium</keyword>
<keyword evidence="7 13" id="KW-0418">Kinase</keyword>
<evidence type="ECO:0000256" key="6">
    <source>
        <dbReference type="ARBA" id="ARBA00022741"/>
    </source>
</evidence>
<reference evidence="13 14" key="1">
    <citation type="submission" date="2019-10" db="EMBL/GenBank/DDBJ databases">
        <title>Genomic analysis of Raineyella sp. CBA3103.</title>
        <authorList>
            <person name="Roh S.W."/>
        </authorList>
    </citation>
    <scope>NUCLEOTIDE SEQUENCE [LARGE SCALE GENOMIC DNA]</scope>
    <source>
        <strain evidence="13 14">CBA3103</strain>
    </source>
</reference>
<evidence type="ECO:0000256" key="5">
    <source>
        <dbReference type="ARBA" id="ARBA00022723"/>
    </source>
</evidence>
<dbReference type="EMBL" id="CP045725">
    <property type="protein sequence ID" value="QGF22396.1"/>
    <property type="molecule type" value="Genomic_DNA"/>
</dbReference>
<evidence type="ECO:0000256" key="9">
    <source>
        <dbReference type="ARBA" id="ARBA00022842"/>
    </source>
</evidence>
<dbReference type="PRINTS" id="PR00990">
    <property type="entry name" value="RIBOKINASE"/>
</dbReference>
<evidence type="ECO:0000256" key="8">
    <source>
        <dbReference type="ARBA" id="ARBA00022840"/>
    </source>
</evidence>
<dbReference type="InterPro" id="IPR029056">
    <property type="entry name" value="Ribokinase-like"/>
</dbReference>
<dbReference type="SUPFAM" id="SSF53613">
    <property type="entry name" value="Ribokinase-like"/>
    <property type="match status" value="1"/>
</dbReference>
<proteinExistence type="inferred from homology"/>
<keyword evidence="10" id="KW-0630">Potassium</keyword>
<comment type="similarity">
    <text evidence="1">Belongs to the carbohydrate kinase PfkB family.</text>
</comment>
<dbReference type="AlphaFoldDB" id="A0A5Q2FDN5"/>
<evidence type="ECO:0000313" key="13">
    <source>
        <dbReference type="EMBL" id="QGF22396.1"/>
    </source>
</evidence>
<dbReference type="PANTHER" id="PTHR10584:SF166">
    <property type="entry name" value="RIBOKINASE"/>
    <property type="match status" value="1"/>
</dbReference>
<dbReference type="Pfam" id="PF00294">
    <property type="entry name" value="PfkB"/>
    <property type="match status" value="1"/>
</dbReference>
<dbReference type="GO" id="GO:0004747">
    <property type="term" value="F:ribokinase activity"/>
    <property type="evidence" value="ECO:0007669"/>
    <property type="project" value="UniProtKB-EC"/>
</dbReference>
<keyword evidence="5" id="KW-0479">Metal-binding</keyword>
<dbReference type="CDD" id="cd01174">
    <property type="entry name" value="ribokinase"/>
    <property type="match status" value="1"/>
</dbReference>
<dbReference type="KEGG" id="rain:Rai3103_00390"/>
<accession>A0A5Q2FDN5</accession>
<keyword evidence="8" id="KW-0067">ATP-binding</keyword>
<evidence type="ECO:0000256" key="10">
    <source>
        <dbReference type="ARBA" id="ARBA00022958"/>
    </source>
</evidence>
<dbReference type="EC" id="2.7.1.15" evidence="2"/>
<dbReference type="Proteomes" id="UP000386847">
    <property type="component" value="Chromosome"/>
</dbReference>
<feature type="domain" description="Carbohydrate kinase PfkB" evidence="12">
    <location>
        <begin position="7"/>
        <end position="299"/>
    </location>
</feature>
<evidence type="ECO:0000256" key="11">
    <source>
        <dbReference type="ARBA" id="ARBA00023277"/>
    </source>
</evidence>
<protein>
    <recommendedName>
        <fullName evidence="3">Ribokinase</fullName>
        <ecNumber evidence="2">2.7.1.15</ecNumber>
    </recommendedName>
</protein>
<keyword evidence="6" id="KW-0547">Nucleotide-binding</keyword>
<dbReference type="GO" id="GO:0006014">
    <property type="term" value="P:D-ribose metabolic process"/>
    <property type="evidence" value="ECO:0007669"/>
    <property type="project" value="InterPro"/>
</dbReference>
<sequence length="303" mass="31025">MTIETATRVDVVGGVSVETVLTVDHVPDRGEVVAAVPAAPGLGGRGANQAVAVARSGVEVRLVASIGDDLDGRQILAELAGFGVSTELVAVHPEARTGHSYRVVAPDGPRTVVVPEANALTDVEAVRDVADRLATAAVVLLQGQVGPAVIEETIRLARDWPGRLVYNPAPVVPIDPALYAEVAVLVVNEDEAAALCGVPVTHDVGDIEDLAVELASRGRSVVVSMGAEGAVVVPSRRPVEVVMAAQTHVVDAAGAGDAFVGVLAAGLAVGMGVQEATAVAVRQATRTVARRGAVRSYPTFEFD</sequence>
<evidence type="ECO:0000256" key="2">
    <source>
        <dbReference type="ARBA" id="ARBA00012035"/>
    </source>
</evidence>
<evidence type="ECO:0000256" key="3">
    <source>
        <dbReference type="ARBA" id="ARBA00016943"/>
    </source>
</evidence>
<organism evidence="13 14">
    <name type="scientific">Raineyella fluvialis</name>
    <dbReference type="NCBI Taxonomy" id="2662261"/>
    <lineage>
        <taxon>Bacteria</taxon>
        <taxon>Bacillati</taxon>
        <taxon>Actinomycetota</taxon>
        <taxon>Actinomycetes</taxon>
        <taxon>Propionibacteriales</taxon>
        <taxon>Propionibacteriaceae</taxon>
        <taxon>Raineyella</taxon>
    </lineage>
</organism>
<dbReference type="InterPro" id="IPR011611">
    <property type="entry name" value="PfkB_dom"/>
</dbReference>
<dbReference type="GO" id="GO:0005524">
    <property type="term" value="F:ATP binding"/>
    <property type="evidence" value="ECO:0007669"/>
    <property type="project" value="UniProtKB-KW"/>
</dbReference>
<dbReference type="PROSITE" id="PS00583">
    <property type="entry name" value="PFKB_KINASES_1"/>
    <property type="match status" value="1"/>
</dbReference>
<dbReference type="Gene3D" id="3.40.1190.20">
    <property type="match status" value="1"/>
</dbReference>